<reference evidence="1" key="1">
    <citation type="journal article" date="2012" name="Nature">
        <title>The tomato genome sequence provides insights into fleshy fruit evolution.</title>
        <authorList>
            <consortium name="Tomato Genome Consortium"/>
        </authorList>
    </citation>
    <scope>NUCLEOTIDE SEQUENCE [LARGE SCALE GENOMIC DNA]</scope>
    <source>
        <strain evidence="1">cv. Heinz 1706</strain>
    </source>
</reference>
<dbReference type="Proteomes" id="UP000004994">
    <property type="component" value="Chromosome 2"/>
</dbReference>
<dbReference type="AlphaFoldDB" id="A0A3Q7FIW5"/>
<reference evidence="1" key="2">
    <citation type="submission" date="2019-01" db="UniProtKB">
        <authorList>
            <consortium name="EnsemblPlants"/>
        </authorList>
    </citation>
    <scope>IDENTIFICATION</scope>
    <source>
        <strain evidence="1">cv. Heinz 1706</strain>
    </source>
</reference>
<dbReference type="EnsemblPlants" id="Solyc02g055397.1.1">
    <property type="protein sequence ID" value="Solyc02g055397.1.1"/>
    <property type="gene ID" value="Solyc02g055397.1"/>
</dbReference>
<evidence type="ECO:0000313" key="2">
    <source>
        <dbReference type="Proteomes" id="UP000004994"/>
    </source>
</evidence>
<proteinExistence type="predicted"/>
<evidence type="ECO:0000313" key="1">
    <source>
        <dbReference type="EnsemblPlants" id="Solyc02g055397.1.1"/>
    </source>
</evidence>
<dbReference type="Gramene" id="Solyc02g055397.1.1">
    <property type="protein sequence ID" value="Solyc02g055397.1.1"/>
    <property type="gene ID" value="Solyc02g055397.1"/>
</dbReference>
<protein>
    <submittedName>
        <fullName evidence="1">Uncharacterized protein</fullName>
    </submittedName>
</protein>
<sequence>MDEYGFVSVNRRRCLNINEPLVLVSQASQVRFNLEKQKKFWKWIKVYVKQKGQRTLGEQIFVRMFCDRDLEKI</sequence>
<organism evidence="1">
    <name type="scientific">Solanum lycopersicum</name>
    <name type="common">Tomato</name>
    <name type="synonym">Lycopersicon esculentum</name>
    <dbReference type="NCBI Taxonomy" id="4081"/>
    <lineage>
        <taxon>Eukaryota</taxon>
        <taxon>Viridiplantae</taxon>
        <taxon>Streptophyta</taxon>
        <taxon>Embryophyta</taxon>
        <taxon>Tracheophyta</taxon>
        <taxon>Spermatophyta</taxon>
        <taxon>Magnoliopsida</taxon>
        <taxon>eudicotyledons</taxon>
        <taxon>Gunneridae</taxon>
        <taxon>Pentapetalae</taxon>
        <taxon>asterids</taxon>
        <taxon>lamiids</taxon>
        <taxon>Solanales</taxon>
        <taxon>Solanaceae</taxon>
        <taxon>Solanoideae</taxon>
        <taxon>Solaneae</taxon>
        <taxon>Solanum</taxon>
        <taxon>Solanum subgen. Lycopersicon</taxon>
    </lineage>
</organism>
<name>A0A3Q7FIW5_SOLLC</name>
<dbReference type="InParanoid" id="A0A3Q7FIW5"/>
<keyword evidence="2" id="KW-1185">Reference proteome</keyword>
<accession>A0A3Q7FIW5</accession>